<dbReference type="Gene3D" id="1.10.8.10">
    <property type="entry name" value="DNA helicase RuvA subunit, C-terminal domain"/>
    <property type="match status" value="1"/>
</dbReference>
<evidence type="ECO:0000256" key="8">
    <source>
        <dbReference type="SAM" id="MobiDB-lite"/>
    </source>
</evidence>
<evidence type="ECO:0000256" key="3">
    <source>
        <dbReference type="ARBA" id="ARBA00022448"/>
    </source>
</evidence>
<dbReference type="InterPro" id="IPR005637">
    <property type="entry name" value="TAP_C_dom"/>
</dbReference>
<name>A0ABP0D927_9PEZI</name>
<comment type="subcellular location">
    <subcellularLocation>
        <location evidence="1">Nucleus</location>
    </subcellularLocation>
</comment>
<evidence type="ECO:0000313" key="11">
    <source>
        <dbReference type="EMBL" id="CAK7264741.1"/>
    </source>
</evidence>
<dbReference type="SMART" id="SM00804">
    <property type="entry name" value="TAP_C"/>
    <property type="match status" value="1"/>
</dbReference>
<evidence type="ECO:0000256" key="6">
    <source>
        <dbReference type="ARBA" id="ARBA00022816"/>
    </source>
</evidence>
<dbReference type="PROSITE" id="PS50177">
    <property type="entry name" value="NTF2_DOMAIN"/>
    <property type="match status" value="1"/>
</dbReference>
<dbReference type="InterPro" id="IPR002075">
    <property type="entry name" value="NTF2_dom"/>
</dbReference>
<dbReference type="PANTHER" id="PTHR10662">
    <property type="entry name" value="NUCLEAR RNA EXPORT FACTOR"/>
    <property type="match status" value="1"/>
</dbReference>
<gene>
    <name evidence="11" type="primary">MEX67</name>
    <name evidence="11" type="ORF">SEPCBS119000_001150</name>
</gene>
<evidence type="ECO:0000256" key="5">
    <source>
        <dbReference type="ARBA" id="ARBA00022737"/>
    </source>
</evidence>
<proteinExistence type="inferred from homology"/>
<accession>A0ABP0D927</accession>
<feature type="compositionally biased region" description="Gly residues" evidence="8">
    <location>
        <begin position="19"/>
        <end position="30"/>
    </location>
</feature>
<protein>
    <submittedName>
        <fullName evidence="11">Nuclear mRNA export, poly(A)+RNA binding protein</fullName>
    </submittedName>
</protein>
<keyword evidence="7" id="KW-0539">Nucleus</keyword>
<dbReference type="CDD" id="cd14342">
    <property type="entry name" value="UBA_TAP-C"/>
    <property type="match status" value="1"/>
</dbReference>
<dbReference type="InterPro" id="IPR009060">
    <property type="entry name" value="UBA-like_sf"/>
</dbReference>
<dbReference type="Pfam" id="PF03943">
    <property type="entry name" value="TAP_C"/>
    <property type="match status" value="1"/>
</dbReference>
<organism evidence="11 12">
    <name type="scientific">Sporothrix epigloea</name>
    <dbReference type="NCBI Taxonomy" id="1892477"/>
    <lineage>
        <taxon>Eukaryota</taxon>
        <taxon>Fungi</taxon>
        <taxon>Dikarya</taxon>
        <taxon>Ascomycota</taxon>
        <taxon>Pezizomycotina</taxon>
        <taxon>Sordariomycetes</taxon>
        <taxon>Sordariomycetidae</taxon>
        <taxon>Ophiostomatales</taxon>
        <taxon>Ophiostomataceae</taxon>
        <taxon>Sporothrix</taxon>
    </lineage>
</organism>
<dbReference type="SUPFAM" id="SSF46934">
    <property type="entry name" value="UBA-like"/>
    <property type="match status" value="1"/>
</dbReference>
<evidence type="ECO:0000256" key="7">
    <source>
        <dbReference type="ARBA" id="ARBA00023242"/>
    </source>
</evidence>
<reference evidence="11 12" key="1">
    <citation type="submission" date="2024-01" db="EMBL/GenBank/DDBJ databases">
        <authorList>
            <person name="Allen C."/>
            <person name="Tagirdzhanova G."/>
        </authorList>
    </citation>
    <scope>NUCLEOTIDE SEQUENCE [LARGE SCALE GENOMIC DNA]</scope>
    <source>
        <strain evidence="11 12">CBS 119000</strain>
    </source>
</reference>
<dbReference type="SUPFAM" id="SSF54427">
    <property type="entry name" value="NTF2-like"/>
    <property type="match status" value="1"/>
</dbReference>
<dbReference type="InterPro" id="IPR030217">
    <property type="entry name" value="NXF_fam"/>
</dbReference>
<feature type="domain" description="NTF2" evidence="9">
    <location>
        <begin position="450"/>
        <end position="625"/>
    </location>
</feature>
<comment type="similarity">
    <text evidence="2">Belongs to the NXF family.</text>
</comment>
<keyword evidence="6" id="KW-0509">mRNA transport</keyword>
<keyword evidence="4" id="KW-0433">Leucine-rich repeat</keyword>
<evidence type="ECO:0000259" key="10">
    <source>
        <dbReference type="PROSITE" id="PS51281"/>
    </source>
</evidence>
<dbReference type="Gene3D" id="3.10.450.50">
    <property type="match status" value="1"/>
</dbReference>
<feature type="region of interest" description="Disordered" evidence="8">
    <location>
        <begin position="1"/>
        <end position="73"/>
    </location>
</feature>
<dbReference type="InterPro" id="IPR018222">
    <property type="entry name" value="Nuclear_transport_factor_2_euk"/>
</dbReference>
<evidence type="ECO:0000259" key="9">
    <source>
        <dbReference type="PROSITE" id="PS50177"/>
    </source>
</evidence>
<feature type="domain" description="TAP-C" evidence="10">
    <location>
        <begin position="643"/>
        <end position="696"/>
    </location>
</feature>
<dbReference type="Pfam" id="PF22602">
    <property type="entry name" value="NXF_NTF2"/>
    <property type="match status" value="1"/>
</dbReference>
<sequence>MAPSNGLRTEARATRSSTRGGGATNTNGGGIRKRGGGAKVDRNGDVVMGNNPVAKTDARKGGQATRGGRGGARAAVSAEQKIKRHLGASGEASLAKRISELPRKKLSNVANRKVFKVVGLQQSKAATNADRGERSLLDFIERKSSKMGRGLKIVKSGFEQHEIGQLARRLRRQHIASIPSGLVAQLFPSSATIWLTRHYPQSRLDNDFVLSVMVAQEDAEELLKLNNFSFAGAQLTVMEDPLGWPGQNPSKTKLSQETLERKTQLQQVLATRYDAAAKLLNLSRLGEDPVLIGMGYLEDKDRAEKTFKVLMAICDETFPSAGAKREAVVSVSLANNNIDWVGQVFDLAETFPDIKNLDLSGNMFKELKSLNRWRGRFRNLETLLMMGSPVETEDPNFTTELMQWFPKLMVLSNVQVRTPEQVAAEEAARAAARPIPIPQYGSDFRDASGISEAFLTQFIQLYDTDRAKAASTFYDEASQFSLSVTTQTPRDHSDSPVLPWAAYLRYSRNLTKITSRSARVQRLVKGAAMVKELWTTLPQTRHPNLTTELHKYIVDCHPLPGIMDPTNQSPTGVDGLLLTLHGEFEEIDPASSKVGQRSFTRTFILGPAAPGGQAAFRVVSDMLSLRAHQPIPSPSASGPSEQEQKQAMIAELCKVTNMTSQYSEMCLAEASWKFDVALAKFQELRPSLGPEVFMSANL</sequence>
<dbReference type="SUPFAM" id="SSF52058">
    <property type="entry name" value="L domain-like"/>
    <property type="match status" value="1"/>
</dbReference>
<evidence type="ECO:0000256" key="1">
    <source>
        <dbReference type="ARBA" id="ARBA00004123"/>
    </source>
</evidence>
<dbReference type="Gene3D" id="3.80.10.10">
    <property type="entry name" value="Ribonuclease Inhibitor"/>
    <property type="match status" value="1"/>
</dbReference>
<evidence type="ECO:0000256" key="2">
    <source>
        <dbReference type="ARBA" id="ARBA00009285"/>
    </source>
</evidence>
<dbReference type="InterPro" id="IPR032675">
    <property type="entry name" value="LRR_dom_sf"/>
</dbReference>
<dbReference type="EMBL" id="CAWUON010000008">
    <property type="protein sequence ID" value="CAK7264741.1"/>
    <property type="molecule type" value="Genomic_DNA"/>
</dbReference>
<keyword evidence="5" id="KW-0677">Repeat</keyword>
<evidence type="ECO:0000256" key="4">
    <source>
        <dbReference type="ARBA" id="ARBA00022614"/>
    </source>
</evidence>
<dbReference type="InterPro" id="IPR032710">
    <property type="entry name" value="NTF2-like_dom_sf"/>
</dbReference>
<keyword evidence="3" id="KW-0813">Transport</keyword>
<dbReference type="Proteomes" id="UP001642502">
    <property type="component" value="Unassembled WGS sequence"/>
</dbReference>
<keyword evidence="12" id="KW-1185">Reference proteome</keyword>
<dbReference type="PANTHER" id="PTHR10662:SF22">
    <property type="entry name" value="NUCLEAR RNA EXPORT FACTOR 1"/>
    <property type="match status" value="1"/>
</dbReference>
<comment type="caution">
    <text evidence="11">The sequence shown here is derived from an EMBL/GenBank/DDBJ whole genome shotgun (WGS) entry which is preliminary data.</text>
</comment>
<evidence type="ECO:0000313" key="12">
    <source>
        <dbReference type="Proteomes" id="UP001642502"/>
    </source>
</evidence>
<dbReference type="PROSITE" id="PS51281">
    <property type="entry name" value="TAP_C"/>
    <property type="match status" value="1"/>
</dbReference>